<protein>
    <submittedName>
        <fullName evidence="3">Uncharacterized protein</fullName>
    </submittedName>
</protein>
<organism evidence="3 4">
    <name type="scientific">Sphaerobolus stellatus (strain SS14)</name>
    <dbReference type="NCBI Taxonomy" id="990650"/>
    <lineage>
        <taxon>Eukaryota</taxon>
        <taxon>Fungi</taxon>
        <taxon>Dikarya</taxon>
        <taxon>Basidiomycota</taxon>
        <taxon>Agaricomycotina</taxon>
        <taxon>Agaricomycetes</taxon>
        <taxon>Phallomycetidae</taxon>
        <taxon>Geastrales</taxon>
        <taxon>Sphaerobolaceae</taxon>
        <taxon>Sphaerobolus</taxon>
    </lineage>
</organism>
<keyword evidence="2" id="KW-0472">Membrane</keyword>
<dbReference type="GO" id="GO:0031146">
    <property type="term" value="P:SCF-dependent proteasomal ubiquitin-dependent protein catabolic process"/>
    <property type="evidence" value="ECO:0007669"/>
    <property type="project" value="TreeGrafter"/>
</dbReference>
<sequence>MSKRAASSVKEGSSKKRSKKNNAFGAPSAEDQSPLLSQVSAPSSTGLSVRPPPSQPVPSLINICVNVFAQNLQSLFERHKEEHQQWLKLLPDRLVPRVLSLLTSSYPGLSHAFIIADFKFFLRGDPIILTGAMSKITSSTIEALSTVQTAPKELHLINLDKISDAVFASLFKTGKFTDLQVLKLRGCVKVGQQTTAAIAKHCRKLKSLNLNFTHAPPSGIADVTAECTDLEVLKLAGIPHINDAYLSNILHMDFAKKLPKGRKPLQHLRTLKIKHTQITDVSVRKIAGRFGSTLSRLDVSFCPIRGPLSLLEDGPGWVLEKLSFTSTPLTSQWMHGFSSFGLSGNLKHTLRVLHMGALGAQASTSAITLQGNLTLNDELLWAITDVLTEFQVLEDVSLVGNSKLGLARAGEDSPLSRFVRIIGRKCKVSVFLKYMVTVYLILSRIFRYLIWLLYHD</sequence>
<feature type="transmembrane region" description="Helical" evidence="2">
    <location>
        <begin position="430"/>
        <end position="454"/>
    </location>
</feature>
<dbReference type="OrthoDB" id="550575at2759"/>
<dbReference type="EMBL" id="KN837352">
    <property type="protein sequence ID" value="KIJ26912.1"/>
    <property type="molecule type" value="Genomic_DNA"/>
</dbReference>
<evidence type="ECO:0000313" key="3">
    <source>
        <dbReference type="EMBL" id="KIJ26912.1"/>
    </source>
</evidence>
<dbReference type="InterPro" id="IPR001611">
    <property type="entry name" value="Leu-rich_rpt"/>
</dbReference>
<dbReference type="HOGENOM" id="CLU_028914_0_0_1"/>
<proteinExistence type="predicted"/>
<gene>
    <name evidence="3" type="ORF">M422DRAFT_55305</name>
</gene>
<dbReference type="Gene3D" id="3.80.10.10">
    <property type="entry name" value="Ribonuclease Inhibitor"/>
    <property type="match status" value="2"/>
</dbReference>
<name>A0A0C9UCS6_SPHS4</name>
<reference evidence="3 4" key="1">
    <citation type="submission" date="2014-06" db="EMBL/GenBank/DDBJ databases">
        <title>Evolutionary Origins and Diversification of the Mycorrhizal Mutualists.</title>
        <authorList>
            <consortium name="DOE Joint Genome Institute"/>
            <consortium name="Mycorrhizal Genomics Consortium"/>
            <person name="Kohler A."/>
            <person name="Kuo A."/>
            <person name="Nagy L.G."/>
            <person name="Floudas D."/>
            <person name="Copeland A."/>
            <person name="Barry K.W."/>
            <person name="Cichocki N."/>
            <person name="Veneault-Fourrey C."/>
            <person name="LaButti K."/>
            <person name="Lindquist E.A."/>
            <person name="Lipzen A."/>
            <person name="Lundell T."/>
            <person name="Morin E."/>
            <person name="Murat C."/>
            <person name="Riley R."/>
            <person name="Ohm R."/>
            <person name="Sun H."/>
            <person name="Tunlid A."/>
            <person name="Henrissat B."/>
            <person name="Grigoriev I.V."/>
            <person name="Hibbett D.S."/>
            <person name="Martin F."/>
        </authorList>
    </citation>
    <scope>NUCLEOTIDE SEQUENCE [LARGE SCALE GENOMIC DNA]</scope>
    <source>
        <strain evidence="3 4">SS14</strain>
    </source>
</reference>
<keyword evidence="2" id="KW-1133">Transmembrane helix</keyword>
<dbReference type="PANTHER" id="PTHR13318">
    <property type="entry name" value="PARTNER OF PAIRED, ISOFORM B-RELATED"/>
    <property type="match status" value="1"/>
</dbReference>
<keyword evidence="4" id="KW-1185">Reference proteome</keyword>
<dbReference type="Pfam" id="PF13516">
    <property type="entry name" value="LRR_6"/>
    <property type="match status" value="1"/>
</dbReference>
<keyword evidence="2" id="KW-0812">Transmembrane</keyword>
<accession>A0A0C9UCS6</accession>
<feature type="compositionally biased region" description="Polar residues" evidence="1">
    <location>
        <begin position="30"/>
        <end position="47"/>
    </location>
</feature>
<evidence type="ECO:0000256" key="1">
    <source>
        <dbReference type="SAM" id="MobiDB-lite"/>
    </source>
</evidence>
<feature type="region of interest" description="Disordered" evidence="1">
    <location>
        <begin position="1"/>
        <end position="53"/>
    </location>
</feature>
<dbReference type="InterPro" id="IPR032675">
    <property type="entry name" value="LRR_dom_sf"/>
</dbReference>
<dbReference type="SUPFAM" id="SSF52047">
    <property type="entry name" value="RNI-like"/>
    <property type="match status" value="1"/>
</dbReference>
<dbReference type="GO" id="GO:0019005">
    <property type="term" value="C:SCF ubiquitin ligase complex"/>
    <property type="evidence" value="ECO:0007669"/>
    <property type="project" value="TreeGrafter"/>
</dbReference>
<evidence type="ECO:0000256" key="2">
    <source>
        <dbReference type="SAM" id="Phobius"/>
    </source>
</evidence>
<dbReference type="AlphaFoldDB" id="A0A0C9UCS6"/>
<evidence type="ECO:0000313" key="4">
    <source>
        <dbReference type="Proteomes" id="UP000054279"/>
    </source>
</evidence>
<dbReference type="Proteomes" id="UP000054279">
    <property type="component" value="Unassembled WGS sequence"/>
</dbReference>